<dbReference type="PANTHER" id="PTHR31293:SF25">
    <property type="entry name" value="F-BOX_RNI SUPERFAMILY PROTEIN"/>
    <property type="match status" value="1"/>
</dbReference>
<dbReference type="SMART" id="SM00579">
    <property type="entry name" value="FBD"/>
    <property type="match status" value="1"/>
</dbReference>
<dbReference type="InterPro" id="IPR055294">
    <property type="entry name" value="FBL60-like"/>
</dbReference>
<dbReference type="Proteomes" id="UP000694864">
    <property type="component" value="Chromosome 12"/>
</dbReference>
<name>A0ABM1QRU0_CAMSA</name>
<dbReference type="Pfam" id="PF24758">
    <property type="entry name" value="LRR_At5g56370"/>
    <property type="match status" value="1"/>
</dbReference>
<dbReference type="CDD" id="cd22160">
    <property type="entry name" value="F-box_AtFBL13-like"/>
    <property type="match status" value="1"/>
</dbReference>
<dbReference type="InterPro" id="IPR001810">
    <property type="entry name" value="F-box_dom"/>
</dbReference>
<reference evidence="2" key="1">
    <citation type="journal article" date="2014" name="Nat. Commun.">
        <title>The emerging biofuel crop Camelina sativa retains a highly undifferentiated hexaploid genome structure.</title>
        <authorList>
            <person name="Kagale S."/>
            <person name="Koh C."/>
            <person name="Nixon J."/>
            <person name="Bollina V."/>
            <person name="Clarke W.E."/>
            <person name="Tuteja R."/>
            <person name="Spillane C."/>
            <person name="Robinson S.J."/>
            <person name="Links M.G."/>
            <person name="Clarke C."/>
            <person name="Higgins E.E."/>
            <person name="Huebert T."/>
            <person name="Sharpe A.G."/>
            <person name="Parkin I.A."/>
        </authorList>
    </citation>
    <scope>NUCLEOTIDE SEQUENCE [LARGE SCALE GENOMIC DNA]</scope>
    <source>
        <strain evidence="2">cv. DH55</strain>
    </source>
</reference>
<dbReference type="InterPro" id="IPR053781">
    <property type="entry name" value="F-box_AtFBL13-like"/>
</dbReference>
<dbReference type="InterPro" id="IPR055411">
    <property type="entry name" value="LRR_FXL15/At3g58940/PEG3-like"/>
</dbReference>
<dbReference type="Pfam" id="PF00646">
    <property type="entry name" value="F-box"/>
    <property type="match status" value="1"/>
</dbReference>
<proteinExistence type="predicted"/>
<dbReference type="InterPro" id="IPR032675">
    <property type="entry name" value="LRR_dom_sf"/>
</dbReference>
<dbReference type="PROSITE" id="PS50181">
    <property type="entry name" value="FBOX"/>
    <property type="match status" value="1"/>
</dbReference>
<dbReference type="SUPFAM" id="SSF52047">
    <property type="entry name" value="RNI-like"/>
    <property type="match status" value="1"/>
</dbReference>
<evidence type="ECO:0000259" key="1">
    <source>
        <dbReference type="PROSITE" id="PS50181"/>
    </source>
</evidence>
<dbReference type="InterPro" id="IPR036047">
    <property type="entry name" value="F-box-like_dom_sf"/>
</dbReference>
<dbReference type="PANTHER" id="PTHR31293">
    <property type="entry name" value="RNI-LIKE SUPERFAMILY PROTEIN"/>
    <property type="match status" value="1"/>
</dbReference>
<dbReference type="RefSeq" id="XP_019089478.1">
    <property type="nucleotide sequence ID" value="XM_019233933.1"/>
</dbReference>
<reference evidence="3" key="2">
    <citation type="submission" date="2025-08" db="UniProtKB">
        <authorList>
            <consortium name="RefSeq"/>
        </authorList>
    </citation>
    <scope>IDENTIFICATION</scope>
    <source>
        <tissue evidence="3">Leaf</tissue>
    </source>
</reference>
<protein>
    <submittedName>
        <fullName evidence="3">F-box protein At5g38390</fullName>
    </submittedName>
</protein>
<dbReference type="GeneID" id="104733010"/>
<gene>
    <name evidence="3" type="primary">LOC104733010</name>
</gene>
<dbReference type="SUPFAM" id="SSF81383">
    <property type="entry name" value="F-box domain"/>
    <property type="match status" value="1"/>
</dbReference>
<evidence type="ECO:0000313" key="3">
    <source>
        <dbReference type="RefSeq" id="XP_019089478.1"/>
    </source>
</evidence>
<feature type="domain" description="F-box" evidence="1">
    <location>
        <begin position="1"/>
        <end position="37"/>
    </location>
</feature>
<dbReference type="SMART" id="SM00256">
    <property type="entry name" value="FBOX"/>
    <property type="match status" value="1"/>
</dbReference>
<evidence type="ECO:0000313" key="2">
    <source>
        <dbReference type="Proteomes" id="UP000694864"/>
    </source>
</evidence>
<accession>A0ABM1QRU0</accession>
<dbReference type="InterPro" id="IPR006566">
    <property type="entry name" value="FBD"/>
</dbReference>
<keyword evidence="2" id="KW-1185">Reference proteome</keyword>
<dbReference type="Gene3D" id="3.80.10.10">
    <property type="entry name" value="Ribonuclease Inhibitor"/>
    <property type="match status" value="1"/>
</dbReference>
<dbReference type="Gene3D" id="1.20.1280.50">
    <property type="match status" value="1"/>
</dbReference>
<organism evidence="2 3">
    <name type="scientific">Camelina sativa</name>
    <name type="common">False flax</name>
    <name type="synonym">Myagrum sativum</name>
    <dbReference type="NCBI Taxonomy" id="90675"/>
    <lineage>
        <taxon>Eukaryota</taxon>
        <taxon>Viridiplantae</taxon>
        <taxon>Streptophyta</taxon>
        <taxon>Embryophyta</taxon>
        <taxon>Tracheophyta</taxon>
        <taxon>Spermatophyta</taxon>
        <taxon>Magnoliopsida</taxon>
        <taxon>eudicotyledons</taxon>
        <taxon>Gunneridae</taxon>
        <taxon>Pentapetalae</taxon>
        <taxon>rosids</taxon>
        <taxon>malvids</taxon>
        <taxon>Brassicales</taxon>
        <taxon>Brassicaceae</taxon>
        <taxon>Camelineae</taxon>
        <taxon>Camelina</taxon>
    </lineage>
</organism>
<sequence length="478" mass="54342">MDLLNNLPEEILCHILSFLTTKEAALTSVLSKRWRNLFAFVPNLHIDDCDFRQSFMEFVDRVLALQGNSPIKKFYLGGMGGIDIDRVSCWIQNVMVRGVSEIVLSIFDDTPSADRNHMFPKVFQNKKLVKLTLSYGFDIRLVDGSIFLPTLKTLILHLVSVSVDTFDILLHALPALEELVLDDIDWKDLDDLDVNVTLSSASLKNLTINYCGSFVTYSFDTPSLAYFCYSSYAAEDYSVAKTENLFEARISVLVHGGDIWRARLPHNIWFEDEEDNVINQFSNVGNLMNGIRNVRCLVLSPDTLEVLSVCCESLPVFNNLKSLTITSNDNRGWQAMPALLRNCPHLETLVLEGLLHHVTDKCGDACDCVSREEKGRSLTSCPVKVLEIKGFHGTTKEIHLYQKKKTKEIHMIKHFLDYFPCLKEIKIYMEEDGPRQLRVPEASEGIAKMMMENYNNMSSGCNVQLLVSGNLYKKWWTP</sequence>